<evidence type="ECO:0000313" key="2">
    <source>
        <dbReference type="EMBL" id="KAJ9142884.1"/>
    </source>
</evidence>
<comment type="caution">
    <text evidence="2">The sequence shown here is derived from an EMBL/GenBank/DDBJ whole genome shotgun (WGS) entry which is preliminary data.</text>
</comment>
<dbReference type="EMBL" id="JANBVN010000117">
    <property type="protein sequence ID" value="KAJ9142884.1"/>
    <property type="molecule type" value="Genomic_DNA"/>
</dbReference>
<organism evidence="2 3">
    <name type="scientific">Coniochaeta hoffmannii</name>
    <dbReference type="NCBI Taxonomy" id="91930"/>
    <lineage>
        <taxon>Eukaryota</taxon>
        <taxon>Fungi</taxon>
        <taxon>Dikarya</taxon>
        <taxon>Ascomycota</taxon>
        <taxon>Pezizomycotina</taxon>
        <taxon>Sordariomycetes</taxon>
        <taxon>Sordariomycetidae</taxon>
        <taxon>Coniochaetales</taxon>
        <taxon>Coniochaetaceae</taxon>
        <taxon>Coniochaeta</taxon>
    </lineage>
</organism>
<dbReference type="Proteomes" id="UP001174691">
    <property type="component" value="Unassembled WGS sequence"/>
</dbReference>
<gene>
    <name evidence="2" type="ORF">NKR19_g7032</name>
</gene>
<proteinExistence type="predicted"/>
<feature type="region of interest" description="Disordered" evidence="1">
    <location>
        <begin position="136"/>
        <end position="220"/>
    </location>
</feature>
<sequence>MPTLKVKGVSTASVEGETRRTCVVYSFLITLLETPSLTIYSTFCWDEIPERSRPSYIWCLRCCIDKLEGKLNGPCLRTRAEAYRCYNCLHQFKQCVEIPEFITAYGGNLLFAEGYEDYPHGCMLGLLKEYLEDLYDESDTESEEEEDDEDKRLEQTDQKGKKAAKDGSAKGNAEKDVDDTTDSPPSDELNSVEYFSSDDSYEEDERPVRRMPWREQDKDH</sequence>
<dbReference type="AlphaFoldDB" id="A0AA38RN73"/>
<feature type="compositionally biased region" description="Acidic residues" evidence="1">
    <location>
        <begin position="136"/>
        <end position="149"/>
    </location>
</feature>
<reference evidence="2" key="1">
    <citation type="submission" date="2022-07" db="EMBL/GenBank/DDBJ databases">
        <title>Fungi with potential for degradation of polypropylene.</title>
        <authorList>
            <person name="Gostincar C."/>
        </authorList>
    </citation>
    <scope>NUCLEOTIDE SEQUENCE</scope>
    <source>
        <strain evidence="2">EXF-13287</strain>
    </source>
</reference>
<feature type="compositionally biased region" description="Basic and acidic residues" evidence="1">
    <location>
        <begin position="150"/>
        <end position="175"/>
    </location>
</feature>
<name>A0AA38RN73_9PEZI</name>
<evidence type="ECO:0000313" key="3">
    <source>
        <dbReference type="Proteomes" id="UP001174691"/>
    </source>
</evidence>
<evidence type="ECO:0000256" key="1">
    <source>
        <dbReference type="SAM" id="MobiDB-lite"/>
    </source>
</evidence>
<feature type="compositionally biased region" description="Basic and acidic residues" evidence="1">
    <location>
        <begin position="206"/>
        <end position="220"/>
    </location>
</feature>
<protein>
    <submittedName>
        <fullName evidence="2">Uncharacterized protein</fullName>
    </submittedName>
</protein>
<keyword evidence="3" id="KW-1185">Reference proteome</keyword>
<accession>A0AA38RN73</accession>